<dbReference type="GO" id="GO:0009190">
    <property type="term" value="P:cyclic nucleotide biosynthetic process"/>
    <property type="evidence" value="ECO:0007669"/>
    <property type="project" value="InterPro"/>
</dbReference>
<dbReference type="Proteomes" id="UP000177025">
    <property type="component" value="Unassembled WGS sequence"/>
</dbReference>
<protein>
    <recommendedName>
        <fullName evidence="4">Guanylate cyclase domain-containing protein</fullName>
    </recommendedName>
</protein>
<accession>A0A1F4U8Q6</accession>
<dbReference type="SMART" id="SM00028">
    <property type="entry name" value="TPR"/>
    <property type="match status" value="10"/>
</dbReference>
<dbReference type="InterPro" id="IPR001054">
    <property type="entry name" value="A/G_cyclase"/>
</dbReference>
<keyword evidence="2" id="KW-0067">ATP-binding</keyword>
<evidence type="ECO:0000313" key="5">
    <source>
        <dbReference type="EMBL" id="OGC41315.1"/>
    </source>
</evidence>
<evidence type="ECO:0000256" key="2">
    <source>
        <dbReference type="ARBA" id="ARBA00022840"/>
    </source>
</evidence>
<organism evidence="5 6">
    <name type="scientific">candidate division WOR-3 bacterium RBG_13_43_14</name>
    <dbReference type="NCBI Taxonomy" id="1802590"/>
    <lineage>
        <taxon>Bacteria</taxon>
        <taxon>Bacteria division WOR-3</taxon>
    </lineage>
</organism>
<dbReference type="PANTHER" id="PTHR16305:SF28">
    <property type="entry name" value="GUANYLATE CYCLASE DOMAIN-CONTAINING PROTEIN"/>
    <property type="match status" value="1"/>
</dbReference>
<reference evidence="5 6" key="1">
    <citation type="journal article" date="2016" name="Nat. Commun.">
        <title>Thousands of microbial genomes shed light on interconnected biogeochemical processes in an aquifer system.</title>
        <authorList>
            <person name="Anantharaman K."/>
            <person name="Brown C.T."/>
            <person name="Hug L.A."/>
            <person name="Sharon I."/>
            <person name="Castelle C.J."/>
            <person name="Probst A.J."/>
            <person name="Thomas B.C."/>
            <person name="Singh A."/>
            <person name="Wilkins M.J."/>
            <person name="Karaoz U."/>
            <person name="Brodie E.L."/>
            <person name="Williams K.H."/>
            <person name="Hubbard S.S."/>
            <person name="Banfield J.F."/>
        </authorList>
    </citation>
    <scope>NUCLEOTIDE SEQUENCE [LARGE SCALE GENOMIC DNA]</scope>
</reference>
<dbReference type="SUPFAM" id="SSF55073">
    <property type="entry name" value="Nucleotide cyclase"/>
    <property type="match status" value="1"/>
</dbReference>
<keyword evidence="3" id="KW-0802">TPR repeat</keyword>
<evidence type="ECO:0000256" key="1">
    <source>
        <dbReference type="ARBA" id="ARBA00022741"/>
    </source>
</evidence>
<dbReference type="GO" id="GO:0004016">
    <property type="term" value="F:adenylate cyclase activity"/>
    <property type="evidence" value="ECO:0007669"/>
    <property type="project" value="TreeGrafter"/>
</dbReference>
<proteinExistence type="predicted"/>
<name>A0A1F4U8Q6_UNCW3</name>
<dbReference type="Gene3D" id="1.25.40.10">
    <property type="entry name" value="Tetratricopeptide repeat domain"/>
    <property type="match status" value="3"/>
</dbReference>
<evidence type="ECO:0000313" key="6">
    <source>
        <dbReference type="Proteomes" id="UP000177025"/>
    </source>
</evidence>
<feature type="repeat" description="TPR" evidence="3">
    <location>
        <begin position="1026"/>
        <end position="1059"/>
    </location>
</feature>
<dbReference type="InterPro" id="IPR019734">
    <property type="entry name" value="TPR_rpt"/>
</dbReference>
<dbReference type="PROSITE" id="PS50005">
    <property type="entry name" value="TPR"/>
    <property type="match status" value="1"/>
</dbReference>
<dbReference type="PROSITE" id="PS50125">
    <property type="entry name" value="GUANYLATE_CYCLASE_2"/>
    <property type="match status" value="1"/>
</dbReference>
<dbReference type="GO" id="GO:0005737">
    <property type="term" value="C:cytoplasm"/>
    <property type="evidence" value="ECO:0007669"/>
    <property type="project" value="TreeGrafter"/>
</dbReference>
<feature type="domain" description="Guanylate cyclase" evidence="4">
    <location>
        <begin position="62"/>
        <end position="193"/>
    </location>
</feature>
<evidence type="ECO:0000259" key="4">
    <source>
        <dbReference type="PROSITE" id="PS50125"/>
    </source>
</evidence>
<evidence type="ECO:0000256" key="3">
    <source>
        <dbReference type="PROSITE-ProRule" id="PRU00339"/>
    </source>
</evidence>
<gene>
    <name evidence="5" type="ORF">A2Y85_07970</name>
</gene>
<dbReference type="EMBL" id="MEUM01000112">
    <property type="protein sequence ID" value="OGC41315.1"/>
    <property type="molecule type" value="Genomic_DNA"/>
</dbReference>
<dbReference type="SUPFAM" id="SSF48452">
    <property type="entry name" value="TPR-like"/>
    <property type="match status" value="3"/>
</dbReference>
<dbReference type="InterPro" id="IPR041664">
    <property type="entry name" value="AAA_16"/>
</dbReference>
<sequence length="1201" mass="136530">MKCPGCGAENPPKNKFCGECGAKLIAASQDRIDLVRKDIPESLVKKILLTKDNIEKERKDVTVIFADISGFTSMSEKLDPEELTNIMNECFRKLSAMVYRYEGIIDKFIGDCIMAIFGAPVTHEDDPERAILAGLDMQNALNDINKNLKHGLKMLTIHSGINTGEVIAGKVGSDLQMDYTVMGDTVNVAQRLKDLSPPSTIYVGPETYNRARHAFDFMPLEPTRLKGKIETIRPYETLGRKLGSEYGSGAIHSDLIGRDQEMEQLKKGVDALTEKKSAIHIIKGEIGVGKSRLLYEFKKYLTITARNVTLLDSRGISYESSIPLKSFSDTIRSFLLSGDNRPADMNDSVIKHRLQQLIADDKEIIPYLLKVLQIPLTENQQEMTKYLDSHSLQLQIFLAIATLFEKLSLGQPLVYIVDDIQWLDSVTIELLNFLIPLVKTNRIAFYLSYRAGYLTPVEKLLRIIRDEYNDYVTDIELENLNAESSAKLITNLTGEIPGHVQKYIFEKSGGNPFFIEEIVRRIMESGVLDESEDIGKANIQIPGSIDAAVTSRIDNLGKEAKYLVKISSIIGRFFPQKLLELVVKDKEIYDHIDDLERSEFLICINNKNEPYYAFRHALFQEVAYNSLLKSERVIYHKVIAEIIEEHFQDKIEGYNETLANHYSQCKNNEKAFEYSLKAADEAAGIFANEEALKFYDQALNIAPDNASQIMILEKIADIEITIGRLNDALAHLEQAIGSNPNKTDYYQLYERYARVLEQLGKIDESISIMGRLIHDAGDEANTGIIRILYNLSNILVESKAETVRANELVDQGLRLSRELDEKELEAEGYRAKAHICWRIGKFEEAFQLLVQAEKIYHLLDNKRVLPFVYLLFAAICRSLGRVKEAIEYVKKGIASSSKIGNQRVLAMCYNNIGAYYAFLGDYRASIEYTEKNVVIRRRIGDKKGEAIGLMNIGLTYRYQGVFDKIQENYAKAESIFAEINDIRGLVRLYILQSSIHSNVNERAAAREKLEQALNLAKNVEDKTLLAETLNRYGDYYFDIKDLDRALELFHEAERLCIETSETQIHGEILLSMAEIYLLKKNRKALDYVNRGFKMLIDSNIKNSEIRAYRQLGRVQALLESDFSEGMTNIKRSIAIAEEFGAREQLAHSIYALGDILVAQQEYKTATKYLNQSKNLYKEMNILLYVEEIEEMIKNLPENGDQ</sequence>
<dbReference type="PANTHER" id="PTHR16305">
    <property type="entry name" value="TESTICULAR SOLUBLE ADENYLYL CYCLASE"/>
    <property type="match status" value="1"/>
</dbReference>
<dbReference type="AlphaFoldDB" id="A0A1F4U8Q6"/>
<dbReference type="InterPro" id="IPR027417">
    <property type="entry name" value="P-loop_NTPase"/>
</dbReference>
<comment type="caution">
    <text evidence="5">The sequence shown here is derived from an EMBL/GenBank/DDBJ whole genome shotgun (WGS) entry which is preliminary data.</text>
</comment>
<dbReference type="Pfam" id="PF13374">
    <property type="entry name" value="TPR_10"/>
    <property type="match status" value="1"/>
</dbReference>
<dbReference type="InterPro" id="IPR011990">
    <property type="entry name" value="TPR-like_helical_dom_sf"/>
</dbReference>
<dbReference type="InterPro" id="IPR029787">
    <property type="entry name" value="Nucleotide_cyclase"/>
</dbReference>
<dbReference type="SUPFAM" id="SSF52540">
    <property type="entry name" value="P-loop containing nucleoside triphosphate hydrolases"/>
    <property type="match status" value="1"/>
</dbReference>
<dbReference type="Gene3D" id="3.30.70.1230">
    <property type="entry name" value="Nucleotide cyclase"/>
    <property type="match status" value="1"/>
</dbReference>
<dbReference type="GO" id="GO:0035556">
    <property type="term" value="P:intracellular signal transduction"/>
    <property type="evidence" value="ECO:0007669"/>
    <property type="project" value="InterPro"/>
</dbReference>
<dbReference type="GO" id="GO:0005524">
    <property type="term" value="F:ATP binding"/>
    <property type="evidence" value="ECO:0007669"/>
    <property type="project" value="UniProtKB-KW"/>
</dbReference>
<dbReference type="CDD" id="cd07302">
    <property type="entry name" value="CHD"/>
    <property type="match status" value="1"/>
</dbReference>
<dbReference type="SMART" id="SM00044">
    <property type="entry name" value="CYCc"/>
    <property type="match status" value="1"/>
</dbReference>
<dbReference type="Pfam" id="PF00211">
    <property type="entry name" value="Guanylate_cyc"/>
    <property type="match status" value="1"/>
</dbReference>
<dbReference type="Pfam" id="PF13191">
    <property type="entry name" value="AAA_16"/>
    <property type="match status" value="1"/>
</dbReference>
<dbReference type="Gene3D" id="3.40.50.300">
    <property type="entry name" value="P-loop containing nucleotide triphosphate hydrolases"/>
    <property type="match status" value="1"/>
</dbReference>
<keyword evidence="1" id="KW-0547">Nucleotide-binding</keyword>